<keyword evidence="4" id="KW-1185">Reference proteome</keyword>
<evidence type="ECO:0000259" key="3">
    <source>
        <dbReference type="Pfam" id="PF25766"/>
    </source>
</evidence>
<dbReference type="InterPro" id="IPR057989">
    <property type="entry name" value="TPR_RPAP1/MINIYO-like"/>
</dbReference>
<dbReference type="PANTHER" id="PTHR21483">
    <property type="entry name" value="RNA POLYMERASE II-ASSOCIATED PROTEIN 1"/>
    <property type="match status" value="1"/>
</dbReference>
<reference evidence="5" key="1">
    <citation type="submission" date="2025-08" db="UniProtKB">
        <authorList>
            <consortium name="RefSeq"/>
        </authorList>
    </citation>
    <scope>IDENTIFICATION</scope>
    <source>
        <tissue evidence="5">Whole organism</tissue>
    </source>
</reference>
<dbReference type="AlphaFoldDB" id="A0A979FLS2"/>
<feature type="coiled-coil region" evidence="1">
    <location>
        <begin position="107"/>
        <end position="134"/>
    </location>
</feature>
<evidence type="ECO:0000259" key="2">
    <source>
        <dbReference type="Pfam" id="PF08620"/>
    </source>
</evidence>
<evidence type="ECO:0000313" key="5">
    <source>
        <dbReference type="RefSeq" id="XP_047737174.1"/>
    </source>
</evidence>
<evidence type="ECO:0000313" key="4">
    <source>
        <dbReference type="Proteomes" id="UP000694843"/>
    </source>
</evidence>
<dbReference type="OrthoDB" id="348201at2759"/>
<dbReference type="GO" id="GO:0006366">
    <property type="term" value="P:transcription by RNA polymerase II"/>
    <property type="evidence" value="ECO:0007669"/>
    <property type="project" value="InterPro"/>
</dbReference>
<evidence type="ECO:0000256" key="1">
    <source>
        <dbReference type="SAM" id="Coils"/>
    </source>
</evidence>
<name>A0A979FLS2_HYAAZ</name>
<organism evidence="4 5">
    <name type="scientific">Hyalella azteca</name>
    <name type="common">Amphipod</name>
    <dbReference type="NCBI Taxonomy" id="294128"/>
    <lineage>
        <taxon>Eukaryota</taxon>
        <taxon>Metazoa</taxon>
        <taxon>Ecdysozoa</taxon>
        <taxon>Arthropoda</taxon>
        <taxon>Crustacea</taxon>
        <taxon>Multicrustacea</taxon>
        <taxon>Malacostraca</taxon>
        <taxon>Eumalacostraca</taxon>
        <taxon>Peracarida</taxon>
        <taxon>Amphipoda</taxon>
        <taxon>Senticaudata</taxon>
        <taxon>Talitrida</taxon>
        <taxon>Talitroidea</taxon>
        <taxon>Hyalellidae</taxon>
        <taxon>Hyalella</taxon>
    </lineage>
</organism>
<proteinExistence type="predicted"/>
<sequence>RAGYSLDEVFMYARSAVAQQRQLALNVLTAILTRLARGGYYCCFQAPLMQTLLDSGVVLLLRFALDDAVAAVRHSGVAALAALLASDALETPLAALTPWSGALRPAVASAMHAKQEVQAELKAEETELKDAELLQLDVVRALIRIDTLVRVRYTLEELSPPPECVPQLVSVLTRVAAHSLTAAWEVASCEGLLSVLVSRHLPHDSAAITAGDNVVTVTSLHGVPLRHVLALVKVLCSWGPNISKEVVTKHGIMTRLLTFMSVEPTEMALPLSEALQLSVAAHELFSVLLGFGLMQAQESLLSFLPLLIRHLHFYRDKVAINEDTGSNQLNFELGAHLFSSLRKAVSVASTKTLLDRQVKQHAGLRVGLDETHGEALQPPIIEWGTAVPLAQLAITCCLKWCTQLSRGHSSYAGLSLLGSALLFTENFFRKSKDQIGCSAPEYLSAIEDFYAKALCPLLESSCFSELLSRTQAHSSLCSGLTSSIVEDAKNLSSLNCITMEGKIIPMLSSESPLPLLLPLCRLLVTLMELHPGLPKKALHAFVTNPHLQAYLKAIVEVQPLALQYQWMTRIEVEFLSNVLLIVSFLRSLKSKYLYHCAALSVMSCLQKGQEHIARSLLTRVVCNLDFITDLTELSSGVGDMTLDDYEPLKSPALRQPCLHPADLTRKLTEDLDHIGSSLASSLFDSKALKQSVVWHKEIPFLLNSIVVPHHETLTIFDDYWPLFPLKKMMLKKILDITLANEEAKKNPGKPVLSSSDSESDQSKPEVLVDAARSLQLAYVCLRHRRKCAFRSTCVTGWLRHLSLTFLVANDLFLDRNISSYLQGCLHELLRDAGHKLFDDRLQFAGLGNTYDWYKKMIEQYIAVSYGDHTFAVMLLLPTLQCYPVQYRALLWGDLSDALPLVRLKPSDIEKFIPISEFLEPPESDEDMLNKYRSCLVTGLVTEVRTPLLWQVACRHTNAAC</sequence>
<dbReference type="PANTHER" id="PTHR21483:SF18">
    <property type="entry name" value="RNA POLYMERASE II-ASSOCIATED PROTEIN 1"/>
    <property type="match status" value="1"/>
</dbReference>
<feature type="domain" description="RPAP1 C-terminal" evidence="2">
    <location>
        <begin position="1"/>
        <end position="35"/>
    </location>
</feature>
<dbReference type="Pfam" id="PF08620">
    <property type="entry name" value="RPAP1_C"/>
    <property type="match status" value="1"/>
</dbReference>
<dbReference type="KEGG" id="hazt:108670427"/>
<keyword evidence="1" id="KW-0175">Coiled coil</keyword>
<protein>
    <submittedName>
        <fullName evidence="5">RNA polymerase II-associated protein 1-like</fullName>
    </submittedName>
</protein>
<dbReference type="RefSeq" id="XP_047737174.1">
    <property type="nucleotide sequence ID" value="XM_047881218.1"/>
</dbReference>
<dbReference type="InterPro" id="IPR013929">
    <property type="entry name" value="RPAP1_C"/>
</dbReference>
<dbReference type="OMA" id="KYFLQCV"/>
<dbReference type="GeneID" id="108670427"/>
<feature type="domain" description="RPAP1/MINIYO-like TPR repeats" evidence="3">
    <location>
        <begin position="757"/>
        <end position="957"/>
    </location>
</feature>
<dbReference type="Pfam" id="PF25766">
    <property type="entry name" value="TPR_RPAP1"/>
    <property type="match status" value="1"/>
</dbReference>
<feature type="non-terminal residue" evidence="5">
    <location>
        <position position="1"/>
    </location>
</feature>
<dbReference type="Proteomes" id="UP000694843">
    <property type="component" value="Unplaced"/>
</dbReference>
<dbReference type="InterPro" id="IPR039913">
    <property type="entry name" value="RPAP1/Rba50"/>
</dbReference>
<accession>A0A979FLS2</accession>
<gene>
    <name evidence="5" type="primary">LOC108670427</name>
</gene>